<reference evidence="7 8" key="1">
    <citation type="submission" date="2018-03" db="EMBL/GenBank/DDBJ databases">
        <title>The draft genome of Mesorhizobium sp. 6GN-30.</title>
        <authorList>
            <person name="Liu L."/>
            <person name="Li L."/>
            <person name="Wang T."/>
            <person name="Zhang X."/>
            <person name="Liang L."/>
        </authorList>
    </citation>
    <scope>NUCLEOTIDE SEQUENCE [LARGE SCALE GENOMIC DNA]</scope>
    <source>
        <strain evidence="7 8">6GN30</strain>
    </source>
</reference>
<feature type="transmembrane region" description="Helical" evidence="6">
    <location>
        <begin position="250"/>
        <end position="270"/>
    </location>
</feature>
<sequence length="328" mass="34206">MTSESLSSTRKPGTAFGLFADRSQIVLIGILAALCIAISLAAPQFYSEANVIAILRQCALVLIVAAGMTMLLICGEVDLSVGASLAFVGCIGMDVINRTGSLTLGVLAALAFAGTVGLFNGIVATRLRVNSLIGTIATMMMLQGGVFLYTREAVQNHHHLPSFTGLGAGYIGPLPIPVIIAAIVFVVAFVALRYTTFGRYLYAVGASENAARLSGLRAERLKLIAFVVTGLLVGVAGMILASLMNAGQPTAGRGFELTVIAAVILGGTSLSGGRGTLIGTLLGVLVLKVIDNGIIILRWNQDLQMVVPGIVIILATWLDIVRRRADAR</sequence>
<feature type="transmembrane region" description="Helical" evidence="6">
    <location>
        <begin position="277"/>
        <end position="297"/>
    </location>
</feature>
<evidence type="ECO:0000256" key="1">
    <source>
        <dbReference type="ARBA" id="ARBA00004651"/>
    </source>
</evidence>
<dbReference type="GO" id="GO:0022857">
    <property type="term" value="F:transmembrane transporter activity"/>
    <property type="evidence" value="ECO:0007669"/>
    <property type="project" value="InterPro"/>
</dbReference>
<feature type="transmembrane region" description="Helical" evidence="6">
    <location>
        <begin position="52"/>
        <end position="72"/>
    </location>
</feature>
<dbReference type="PANTHER" id="PTHR32196">
    <property type="entry name" value="ABC TRANSPORTER PERMEASE PROTEIN YPHD-RELATED-RELATED"/>
    <property type="match status" value="1"/>
</dbReference>
<accession>A0A2P7SAQ8</accession>
<dbReference type="CDD" id="cd06579">
    <property type="entry name" value="TM_PBP1_transp_AraH_like"/>
    <property type="match status" value="1"/>
</dbReference>
<keyword evidence="5 6" id="KW-0472">Membrane</keyword>
<dbReference type="GO" id="GO:0005886">
    <property type="term" value="C:plasma membrane"/>
    <property type="evidence" value="ECO:0007669"/>
    <property type="project" value="UniProtKB-SubCell"/>
</dbReference>
<gene>
    <name evidence="7" type="ORF">C7I84_13050</name>
</gene>
<dbReference type="EMBL" id="PXYK01000011">
    <property type="protein sequence ID" value="PSJ59557.1"/>
    <property type="molecule type" value="Genomic_DNA"/>
</dbReference>
<dbReference type="OrthoDB" id="6384190at2"/>
<dbReference type="Proteomes" id="UP000241229">
    <property type="component" value="Unassembled WGS sequence"/>
</dbReference>
<feature type="transmembrane region" description="Helical" evidence="6">
    <location>
        <begin position="102"/>
        <end position="122"/>
    </location>
</feature>
<comment type="caution">
    <text evidence="7">The sequence shown here is derived from an EMBL/GenBank/DDBJ whole genome shotgun (WGS) entry which is preliminary data.</text>
</comment>
<dbReference type="RefSeq" id="WP_106772632.1">
    <property type="nucleotide sequence ID" value="NZ_PXYK01000011.1"/>
</dbReference>
<proteinExistence type="predicted"/>
<comment type="subcellular location">
    <subcellularLocation>
        <location evidence="1">Cell membrane</location>
        <topology evidence="1">Multi-pass membrane protein</topology>
    </subcellularLocation>
</comment>
<feature type="transmembrane region" description="Helical" evidence="6">
    <location>
        <begin position="170"/>
        <end position="192"/>
    </location>
</feature>
<evidence type="ECO:0000313" key="7">
    <source>
        <dbReference type="EMBL" id="PSJ59557.1"/>
    </source>
</evidence>
<feature type="transmembrane region" description="Helical" evidence="6">
    <location>
        <begin position="129"/>
        <end position="150"/>
    </location>
</feature>
<keyword evidence="4 6" id="KW-1133">Transmembrane helix</keyword>
<evidence type="ECO:0000256" key="2">
    <source>
        <dbReference type="ARBA" id="ARBA00022475"/>
    </source>
</evidence>
<feature type="transmembrane region" description="Helical" evidence="6">
    <location>
        <begin position="303"/>
        <end position="321"/>
    </location>
</feature>
<dbReference type="PANTHER" id="PTHR32196:SF72">
    <property type="entry name" value="RIBOSE IMPORT PERMEASE PROTEIN RBSC"/>
    <property type="match status" value="1"/>
</dbReference>
<evidence type="ECO:0000256" key="3">
    <source>
        <dbReference type="ARBA" id="ARBA00022692"/>
    </source>
</evidence>
<dbReference type="Pfam" id="PF02653">
    <property type="entry name" value="BPD_transp_2"/>
    <property type="match status" value="1"/>
</dbReference>
<dbReference type="AlphaFoldDB" id="A0A2P7SAQ8"/>
<keyword evidence="3 6" id="KW-0812">Transmembrane</keyword>
<name>A0A2P7SAQ8_9HYPH</name>
<keyword evidence="8" id="KW-1185">Reference proteome</keyword>
<dbReference type="InterPro" id="IPR001851">
    <property type="entry name" value="ABC_transp_permease"/>
</dbReference>
<evidence type="ECO:0000313" key="8">
    <source>
        <dbReference type="Proteomes" id="UP000241229"/>
    </source>
</evidence>
<feature type="transmembrane region" description="Helical" evidence="6">
    <location>
        <begin position="25"/>
        <end position="46"/>
    </location>
</feature>
<evidence type="ECO:0000256" key="4">
    <source>
        <dbReference type="ARBA" id="ARBA00022989"/>
    </source>
</evidence>
<keyword evidence="2" id="KW-1003">Cell membrane</keyword>
<protein>
    <submittedName>
        <fullName evidence="7">ABC transporter permease</fullName>
    </submittedName>
</protein>
<evidence type="ECO:0000256" key="6">
    <source>
        <dbReference type="SAM" id="Phobius"/>
    </source>
</evidence>
<organism evidence="7 8">
    <name type="scientific">Kumtagia ephedrae</name>
    <dbReference type="NCBI Taxonomy" id="2116701"/>
    <lineage>
        <taxon>Bacteria</taxon>
        <taxon>Pseudomonadati</taxon>
        <taxon>Pseudomonadota</taxon>
        <taxon>Alphaproteobacteria</taxon>
        <taxon>Hyphomicrobiales</taxon>
        <taxon>Phyllobacteriaceae</taxon>
        <taxon>Kumtagia</taxon>
    </lineage>
</organism>
<feature type="transmembrane region" description="Helical" evidence="6">
    <location>
        <begin position="223"/>
        <end position="244"/>
    </location>
</feature>
<evidence type="ECO:0000256" key="5">
    <source>
        <dbReference type="ARBA" id="ARBA00023136"/>
    </source>
</evidence>